<dbReference type="EMBL" id="BPLR01007561">
    <property type="protein sequence ID" value="GIY17917.1"/>
    <property type="molecule type" value="Genomic_DNA"/>
</dbReference>
<proteinExistence type="predicted"/>
<gene>
    <name evidence="2" type="ORF">CEXT_128801</name>
</gene>
<feature type="compositionally biased region" description="Basic and acidic residues" evidence="1">
    <location>
        <begin position="38"/>
        <end position="56"/>
    </location>
</feature>
<sequence length="100" mass="11323">MTDAVNPSTLREKKTKEEQKNVGLNPLANNDTKILSKFPKDAPKTMANEKQRHENNTNENYPAGGDEYSISKLFKTKKIMLSLKSDNLMMDHKGTSIKIK</sequence>
<evidence type="ECO:0000313" key="2">
    <source>
        <dbReference type="EMBL" id="GIY17917.1"/>
    </source>
</evidence>
<feature type="compositionally biased region" description="Basic and acidic residues" evidence="1">
    <location>
        <begin position="10"/>
        <end position="20"/>
    </location>
</feature>
<organism evidence="2 3">
    <name type="scientific">Caerostris extrusa</name>
    <name type="common">Bark spider</name>
    <name type="synonym">Caerostris bankana</name>
    <dbReference type="NCBI Taxonomy" id="172846"/>
    <lineage>
        <taxon>Eukaryota</taxon>
        <taxon>Metazoa</taxon>
        <taxon>Ecdysozoa</taxon>
        <taxon>Arthropoda</taxon>
        <taxon>Chelicerata</taxon>
        <taxon>Arachnida</taxon>
        <taxon>Araneae</taxon>
        <taxon>Araneomorphae</taxon>
        <taxon>Entelegynae</taxon>
        <taxon>Araneoidea</taxon>
        <taxon>Araneidae</taxon>
        <taxon>Caerostris</taxon>
    </lineage>
</organism>
<dbReference type="Proteomes" id="UP001054945">
    <property type="component" value="Unassembled WGS sequence"/>
</dbReference>
<name>A0AAV4R940_CAEEX</name>
<evidence type="ECO:0000256" key="1">
    <source>
        <dbReference type="SAM" id="MobiDB-lite"/>
    </source>
</evidence>
<protein>
    <submittedName>
        <fullName evidence="2">Uncharacterized protein</fullName>
    </submittedName>
</protein>
<reference evidence="2 3" key="1">
    <citation type="submission" date="2021-06" db="EMBL/GenBank/DDBJ databases">
        <title>Caerostris extrusa draft genome.</title>
        <authorList>
            <person name="Kono N."/>
            <person name="Arakawa K."/>
        </authorList>
    </citation>
    <scope>NUCLEOTIDE SEQUENCE [LARGE SCALE GENOMIC DNA]</scope>
</reference>
<feature type="region of interest" description="Disordered" evidence="1">
    <location>
        <begin position="1"/>
        <end position="66"/>
    </location>
</feature>
<comment type="caution">
    <text evidence="2">The sequence shown here is derived from an EMBL/GenBank/DDBJ whole genome shotgun (WGS) entry which is preliminary data.</text>
</comment>
<dbReference type="AlphaFoldDB" id="A0AAV4R940"/>
<evidence type="ECO:0000313" key="3">
    <source>
        <dbReference type="Proteomes" id="UP001054945"/>
    </source>
</evidence>
<keyword evidence="3" id="KW-1185">Reference proteome</keyword>
<accession>A0AAV4R940</accession>